<keyword evidence="4" id="KW-1185">Reference proteome</keyword>
<dbReference type="PANTHER" id="PTHR33153">
    <property type="entry name" value="MYND-TYPE DOMAIN-CONTAINING PROTEIN"/>
    <property type="match status" value="1"/>
</dbReference>
<evidence type="ECO:0000259" key="2">
    <source>
        <dbReference type="Pfam" id="PF25273"/>
    </source>
</evidence>
<dbReference type="PANTHER" id="PTHR33153:SF3">
    <property type="entry name" value="TRAFFICKING PROTEIN PARTICLE COMPLEX SUBUNIT 11 DOMAIN-CONTAINING PROTEIN"/>
    <property type="match status" value="1"/>
</dbReference>
<evidence type="ECO:0000256" key="1">
    <source>
        <dbReference type="SAM" id="MobiDB-lite"/>
    </source>
</evidence>
<comment type="caution">
    <text evidence="3">The sequence shown here is derived from an EMBL/GenBank/DDBJ whole genome shotgun (WGS) entry which is preliminary data.</text>
</comment>
<accession>A0ABP0QGQ4</accession>
<proteinExistence type="predicted"/>
<name>A0ABP0QGQ4_9DINO</name>
<evidence type="ECO:0000313" key="3">
    <source>
        <dbReference type="EMBL" id="CAK9087035.1"/>
    </source>
</evidence>
<evidence type="ECO:0000313" key="4">
    <source>
        <dbReference type="Proteomes" id="UP001642464"/>
    </source>
</evidence>
<sequence length="512" mass="58198">MVAHVSKLVSKRCPSAVKAKKLQIASCYSKFREDRQFTALTSLPKELVQLSKEDADRKVFNILAQLDPVTQRPADAAANKLHLLGRRVCLKGLGHLLGIGSSRLLRLRAGLKQGDFTCPLDGRLRKAGRALVNSGQSQSHKRELVHQFLTEMYVRHSEPMPEVSSAHNNRAQSDKSLRFRRVKGKRPRMMKKRDTKLTPSQGQELRLLPPGSYVDWLRLFNARNELCQVSFKLFCRVWEESFSNLLRVRAPSQHGKCSTCFQHKEIIRKLGSNESARQAQTKLWGNRMERQFRDRNVYWNARALSRLGCDQDGKRILTLILDSMDHSKWMIPRSKIFGSKAFSGMVRPCVGCTGLLAHGHLVMVAFSEGHIVKGANWTIELLSIALQKLATVIDLREYSLHIQGDNCSKELKSNSICRYLALLTSRHRVRNARLMCCASGHSHEDIDQFFSLLGAFLEVQTELRTPNQFLNALCQYLANASVRPLESMRDVRKIDVVRAWYTGCNAMVLVMC</sequence>
<gene>
    <name evidence="3" type="ORF">SCF082_LOCUS41154</name>
</gene>
<organism evidence="3 4">
    <name type="scientific">Durusdinium trenchii</name>
    <dbReference type="NCBI Taxonomy" id="1381693"/>
    <lineage>
        <taxon>Eukaryota</taxon>
        <taxon>Sar</taxon>
        <taxon>Alveolata</taxon>
        <taxon>Dinophyceae</taxon>
        <taxon>Suessiales</taxon>
        <taxon>Symbiodiniaceae</taxon>
        <taxon>Durusdinium</taxon>
    </lineage>
</organism>
<protein>
    <recommendedName>
        <fullName evidence="2">DUF7869 domain-containing protein</fullName>
    </recommendedName>
</protein>
<reference evidence="3 4" key="1">
    <citation type="submission" date="2024-02" db="EMBL/GenBank/DDBJ databases">
        <authorList>
            <person name="Chen Y."/>
            <person name="Shah S."/>
            <person name="Dougan E. K."/>
            <person name="Thang M."/>
            <person name="Chan C."/>
        </authorList>
    </citation>
    <scope>NUCLEOTIDE SEQUENCE [LARGE SCALE GENOMIC DNA]</scope>
</reference>
<feature type="compositionally biased region" description="Basic residues" evidence="1">
    <location>
        <begin position="183"/>
        <end position="194"/>
    </location>
</feature>
<dbReference type="InterPro" id="IPR057191">
    <property type="entry name" value="DUF7869"/>
</dbReference>
<feature type="domain" description="DUF7869" evidence="2">
    <location>
        <begin position="352"/>
        <end position="493"/>
    </location>
</feature>
<dbReference type="Pfam" id="PF25273">
    <property type="entry name" value="DUF7869"/>
    <property type="match status" value="1"/>
</dbReference>
<dbReference type="Proteomes" id="UP001642464">
    <property type="component" value="Unassembled WGS sequence"/>
</dbReference>
<dbReference type="EMBL" id="CAXAMM010039526">
    <property type="protein sequence ID" value="CAK9087035.1"/>
    <property type="molecule type" value="Genomic_DNA"/>
</dbReference>
<feature type="region of interest" description="Disordered" evidence="1">
    <location>
        <begin position="183"/>
        <end position="204"/>
    </location>
</feature>